<gene>
    <name evidence="2" type="ORF">BSAL_07375</name>
</gene>
<dbReference type="OMA" id="KFDESGC"/>
<organism evidence="2 3">
    <name type="scientific">Bodo saltans</name>
    <name type="common">Flagellated protozoan</name>
    <dbReference type="NCBI Taxonomy" id="75058"/>
    <lineage>
        <taxon>Eukaryota</taxon>
        <taxon>Discoba</taxon>
        <taxon>Euglenozoa</taxon>
        <taxon>Kinetoplastea</taxon>
        <taxon>Metakinetoplastina</taxon>
        <taxon>Eubodonida</taxon>
        <taxon>Bodonidae</taxon>
        <taxon>Bodo</taxon>
    </lineage>
</organism>
<name>A0A0S4KFQ8_BODSA</name>
<dbReference type="VEuPathDB" id="TriTrypDB:BSAL_07375"/>
<evidence type="ECO:0000256" key="1">
    <source>
        <dbReference type="SAM" id="MobiDB-lite"/>
    </source>
</evidence>
<evidence type="ECO:0000313" key="3">
    <source>
        <dbReference type="Proteomes" id="UP000051952"/>
    </source>
</evidence>
<sequence>MFRGYPKVGLAKVDDLDLTQEKAKGDKGAVKGVDLPAIKRVVVSMSTALRIAKIARDATSTLAVNGTLCGLQVSDTMEVTFAHPHRRMEKSRDDRDKRESAYTEEADPIHLSKNVKELFASEDLDSNMVGQFVAGSLCSKAMLEMSQTLENLIKCQMCGAAAVLLCYDPLAASELGKLNLTAYTFTTEFTAIIDELLAKNAKEGGFLSHTKFPDLVQESKIHEAGIFRAVPVEIQCSELHRMMLHQIELTALPTSRDVAMSGFTEKYLEELLYKMTMTCDQFKNSIGGRARGGEEAKITQILHLDQLKRQTTQLVGLCDSIILHTAITDKVGGKSDE</sequence>
<feature type="region of interest" description="Disordered" evidence="1">
    <location>
        <begin position="83"/>
        <end position="106"/>
    </location>
</feature>
<evidence type="ECO:0000313" key="2">
    <source>
        <dbReference type="EMBL" id="CUI14526.1"/>
    </source>
</evidence>
<proteinExistence type="predicted"/>
<dbReference type="Gene3D" id="3.40.140.10">
    <property type="entry name" value="Cytidine Deaminase, domain 2"/>
    <property type="match status" value="1"/>
</dbReference>
<feature type="compositionally biased region" description="Basic and acidic residues" evidence="1">
    <location>
        <begin position="90"/>
        <end position="106"/>
    </location>
</feature>
<dbReference type="OrthoDB" id="10265695at2759"/>
<protein>
    <submittedName>
        <fullName evidence="2">Uncharacterized protein</fullName>
    </submittedName>
</protein>
<dbReference type="EMBL" id="CYKH01001404">
    <property type="protein sequence ID" value="CUI14526.1"/>
    <property type="molecule type" value="Genomic_DNA"/>
</dbReference>
<keyword evidence="3" id="KW-1185">Reference proteome</keyword>
<dbReference type="AlphaFoldDB" id="A0A0S4KFQ8"/>
<accession>A0A0S4KFQ8</accession>
<reference evidence="3" key="1">
    <citation type="submission" date="2015-09" db="EMBL/GenBank/DDBJ databases">
        <authorList>
            <consortium name="Pathogen Informatics"/>
        </authorList>
    </citation>
    <scope>NUCLEOTIDE SEQUENCE [LARGE SCALE GENOMIC DNA]</scope>
    <source>
        <strain evidence="3">Lake Konstanz</strain>
    </source>
</reference>
<dbReference type="Proteomes" id="UP000051952">
    <property type="component" value="Unassembled WGS sequence"/>
</dbReference>